<dbReference type="InterPro" id="IPR010982">
    <property type="entry name" value="Lambda_DNA-bd_dom_sf"/>
</dbReference>
<dbReference type="Gene3D" id="3.30.450.180">
    <property type="match status" value="1"/>
</dbReference>
<dbReference type="PANTHER" id="PTHR35010">
    <property type="entry name" value="BLL4672 PROTEIN-RELATED"/>
    <property type="match status" value="1"/>
</dbReference>
<evidence type="ECO:0000259" key="1">
    <source>
        <dbReference type="PROSITE" id="PS50943"/>
    </source>
</evidence>
<dbReference type="InterPro" id="IPR001387">
    <property type="entry name" value="Cro/C1-type_HTH"/>
</dbReference>
<comment type="caution">
    <text evidence="2">The sequence shown here is derived from an EMBL/GenBank/DDBJ whole genome shotgun (WGS) entry which is preliminary data.</text>
</comment>
<reference evidence="3" key="1">
    <citation type="journal article" date="2019" name="Int. J. Syst. Evol. Microbiol.">
        <title>The Global Catalogue of Microorganisms (GCM) 10K type strain sequencing project: providing services to taxonomists for standard genome sequencing and annotation.</title>
        <authorList>
            <consortium name="The Broad Institute Genomics Platform"/>
            <consortium name="The Broad Institute Genome Sequencing Center for Infectious Disease"/>
            <person name="Wu L."/>
            <person name="Ma J."/>
        </authorList>
    </citation>
    <scope>NUCLEOTIDE SEQUENCE [LARGE SCALE GENOMIC DNA]</scope>
    <source>
        <strain evidence="3">CCUG 56401</strain>
    </source>
</reference>
<accession>A0ABW3FUT2</accession>
<feature type="domain" description="HTH cro/C1-type" evidence="1">
    <location>
        <begin position="34"/>
        <end position="80"/>
    </location>
</feature>
<evidence type="ECO:0000313" key="2">
    <source>
        <dbReference type="EMBL" id="MFD0922142.1"/>
    </source>
</evidence>
<dbReference type="RefSeq" id="WP_263251525.1">
    <property type="nucleotide sequence ID" value="NZ_BAABLT010000046.1"/>
</dbReference>
<dbReference type="Pfam" id="PF17765">
    <property type="entry name" value="MLTR_LBD"/>
    <property type="match status" value="1"/>
</dbReference>
<dbReference type="EMBL" id="JBHTIW010000018">
    <property type="protein sequence ID" value="MFD0922142.1"/>
    <property type="molecule type" value="Genomic_DNA"/>
</dbReference>
<gene>
    <name evidence="2" type="ORF">ACFQ16_20555</name>
</gene>
<dbReference type="Proteomes" id="UP001597018">
    <property type="component" value="Unassembled WGS sequence"/>
</dbReference>
<keyword evidence="3" id="KW-1185">Reference proteome</keyword>
<dbReference type="Gene3D" id="1.10.260.40">
    <property type="entry name" value="lambda repressor-like DNA-binding domains"/>
    <property type="match status" value="1"/>
</dbReference>
<dbReference type="SUPFAM" id="SSF47413">
    <property type="entry name" value="lambda repressor-like DNA-binding domains"/>
    <property type="match status" value="1"/>
</dbReference>
<dbReference type="PANTHER" id="PTHR35010:SF2">
    <property type="entry name" value="BLL4672 PROTEIN"/>
    <property type="match status" value="1"/>
</dbReference>
<dbReference type="Pfam" id="PF13560">
    <property type="entry name" value="HTH_31"/>
    <property type="match status" value="1"/>
</dbReference>
<proteinExistence type="predicted"/>
<dbReference type="PROSITE" id="PS50943">
    <property type="entry name" value="HTH_CROC1"/>
    <property type="match status" value="1"/>
</dbReference>
<dbReference type="CDD" id="cd00093">
    <property type="entry name" value="HTH_XRE"/>
    <property type="match status" value="1"/>
</dbReference>
<dbReference type="InterPro" id="IPR041413">
    <property type="entry name" value="MLTR_LBD"/>
</dbReference>
<name>A0ABW3FUT2_9PSEU</name>
<evidence type="ECO:0000313" key="3">
    <source>
        <dbReference type="Proteomes" id="UP001597018"/>
    </source>
</evidence>
<dbReference type="SMART" id="SM00530">
    <property type="entry name" value="HTH_XRE"/>
    <property type="match status" value="1"/>
</dbReference>
<organism evidence="2 3">
    <name type="scientific">Saccharopolyspora rosea</name>
    <dbReference type="NCBI Taxonomy" id="524884"/>
    <lineage>
        <taxon>Bacteria</taxon>
        <taxon>Bacillati</taxon>
        <taxon>Actinomycetota</taxon>
        <taxon>Actinomycetes</taxon>
        <taxon>Pseudonocardiales</taxon>
        <taxon>Pseudonocardiaceae</taxon>
        <taxon>Saccharopolyspora</taxon>
    </lineage>
</organism>
<sequence length="281" mass="31070">MTTTDLAATLRAWRNRVLPAEVGIPHDSPRRVSGLRREELARLTGISVDYLVRLEQGRATPSPQVVASLARALRLNNDERKHLFWLAGLRAPERVVSSAALTDSVLRLLDRRPDEAIGVYDLAWTLRAWTPLFAALLGDPSALPERDRNVLWLHFTGRSGTIEHTATASDRFERAVVADLQAATARFPTDKAITSLIRDLHAASDRFAQLWASRKVGAHVSDTKTIHHAQIGQITLDCDVFTVPNSDARVVMFTPPDDDAAGRLALLRTIGLQQLDTRSAQ</sequence>
<protein>
    <submittedName>
        <fullName evidence="2">Helix-turn-helix domain-containing protein</fullName>
    </submittedName>
</protein>